<dbReference type="Pfam" id="PF00534">
    <property type="entry name" value="Glycos_transf_1"/>
    <property type="match status" value="1"/>
</dbReference>
<dbReference type="Gene3D" id="3.40.50.2000">
    <property type="entry name" value="Glycogen Phosphorylase B"/>
    <property type="match status" value="2"/>
</dbReference>
<proteinExistence type="predicted"/>
<dbReference type="RefSeq" id="WP_346188285.1">
    <property type="nucleotide sequence ID" value="NZ_BAABRL010000004.1"/>
</dbReference>
<evidence type="ECO:0000313" key="3">
    <source>
        <dbReference type="EMBL" id="GAA5495493.1"/>
    </source>
</evidence>
<dbReference type="SUPFAM" id="SSF53756">
    <property type="entry name" value="UDP-Glycosyltransferase/glycogen phosphorylase"/>
    <property type="match status" value="1"/>
</dbReference>
<keyword evidence="4" id="KW-1185">Reference proteome</keyword>
<gene>
    <name evidence="3" type="primary">rfaG</name>
    <name evidence="3" type="ORF">Rhal01_01668</name>
</gene>
<name>A0ABP9UZ20_9BACT</name>
<evidence type="ECO:0000259" key="1">
    <source>
        <dbReference type="Pfam" id="PF00534"/>
    </source>
</evidence>
<dbReference type="InterPro" id="IPR028098">
    <property type="entry name" value="Glyco_trans_4-like_N"/>
</dbReference>
<dbReference type="CDD" id="cd03801">
    <property type="entry name" value="GT4_PimA-like"/>
    <property type="match status" value="1"/>
</dbReference>
<dbReference type="InterPro" id="IPR001296">
    <property type="entry name" value="Glyco_trans_1"/>
</dbReference>
<dbReference type="PANTHER" id="PTHR12526">
    <property type="entry name" value="GLYCOSYLTRANSFERASE"/>
    <property type="match status" value="1"/>
</dbReference>
<feature type="domain" description="Glycosyl transferase family 1" evidence="1">
    <location>
        <begin position="185"/>
        <end position="346"/>
    </location>
</feature>
<dbReference type="PANTHER" id="PTHR12526:SF623">
    <property type="entry name" value="WABG"/>
    <property type="match status" value="1"/>
</dbReference>
<comment type="caution">
    <text evidence="3">The sequence shown here is derived from an EMBL/GenBank/DDBJ whole genome shotgun (WGS) entry which is preliminary data.</text>
</comment>
<feature type="domain" description="Glycosyltransferase subfamily 4-like N-terminal" evidence="2">
    <location>
        <begin position="15"/>
        <end position="177"/>
    </location>
</feature>
<organism evidence="3 4">
    <name type="scientific">Rubritalea halochordaticola</name>
    <dbReference type="NCBI Taxonomy" id="714537"/>
    <lineage>
        <taxon>Bacteria</taxon>
        <taxon>Pseudomonadati</taxon>
        <taxon>Verrucomicrobiota</taxon>
        <taxon>Verrucomicrobiia</taxon>
        <taxon>Verrucomicrobiales</taxon>
        <taxon>Rubritaleaceae</taxon>
        <taxon>Rubritalea</taxon>
    </lineage>
</organism>
<dbReference type="EMBL" id="BAABRL010000004">
    <property type="protein sequence ID" value="GAA5495493.1"/>
    <property type="molecule type" value="Genomic_DNA"/>
</dbReference>
<evidence type="ECO:0000259" key="2">
    <source>
        <dbReference type="Pfam" id="PF13439"/>
    </source>
</evidence>
<accession>A0ABP9UZ20</accession>
<reference evidence="3 4" key="1">
    <citation type="submission" date="2024-02" db="EMBL/GenBank/DDBJ databases">
        <title>Rubritalea halochordaticola NBRC 107102.</title>
        <authorList>
            <person name="Ichikawa N."/>
            <person name="Katano-Makiyama Y."/>
            <person name="Hidaka K."/>
        </authorList>
    </citation>
    <scope>NUCLEOTIDE SEQUENCE [LARGE SCALE GENOMIC DNA]</scope>
    <source>
        <strain evidence="3 4">NBRC 107102</strain>
    </source>
</reference>
<dbReference type="Proteomes" id="UP001424741">
    <property type="component" value="Unassembled WGS sequence"/>
</dbReference>
<sequence length="369" mass="41462">MKIAVIRSECSYTKGGAERYAANFCRELCELGHSVWLLAEKFSPDVHPYIKHIPVKVNRLSSFLRTRSFNANAQTALKDLDVDAVVALSRSYPSNAFRVSDPLHRFWMKIRYPNKVQRFLQTLNPRHKAILDIESAILNPENTKIIITNSQLSKTLIGEYYEYPMDRIHVIYNGVDQNQFTADTSLRDKEELQLLFVGQDFKRKGLAAVIHALAASRKAGHQCSLRVIGRDNPETYQSLAASLGIAQYVHFEGPSRKIQDAYRQADLFVFPSLYDPFANVVLESLSCGLPAITTTTNGSSEIITEAKDGYVIAGTSDHIASDIAKKIDHFCSLSPEQRQAMRLQARATAEKYTISHNTRQFVKALSATC</sequence>
<protein>
    <submittedName>
        <fullName evidence="3">Lipopolysaccharide core biosynthesis protein RfaG</fullName>
    </submittedName>
</protein>
<evidence type="ECO:0000313" key="4">
    <source>
        <dbReference type="Proteomes" id="UP001424741"/>
    </source>
</evidence>
<dbReference type="Pfam" id="PF13439">
    <property type="entry name" value="Glyco_transf_4"/>
    <property type="match status" value="1"/>
</dbReference>